<feature type="region of interest" description="Disordered" evidence="5">
    <location>
        <begin position="116"/>
        <end position="170"/>
    </location>
</feature>
<dbReference type="Pfam" id="PF16859">
    <property type="entry name" value="TetR_C_11"/>
    <property type="match status" value="1"/>
</dbReference>
<keyword evidence="3" id="KW-0804">Transcription</keyword>
<keyword evidence="1" id="KW-0805">Transcription regulation</keyword>
<evidence type="ECO:0000313" key="8">
    <source>
        <dbReference type="Proteomes" id="UP000549971"/>
    </source>
</evidence>
<dbReference type="AlphaFoldDB" id="A0A7W9MWJ5"/>
<evidence type="ECO:0000256" key="2">
    <source>
        <dbReference type="ARBA" id="ARBA00023125"/>
    </source>
</evidence>
<evidence type="ECO:0000256" key="4">
    <source>
        <dbReference type="PROSITE-ProRule" id="PRU00335"/>
    </source>
</evidence>
<comment type="caution">
    <text evidence="7">The sequence shown here is derived from an EMBL/GenBank/DDBJ whole genome shotgun (WGS) entry which is preliminary data.</text>
</comment>
<feature type="region of interest" description="Disordered" evidence="5">
    <location>
        <begin position="1"/>
        <end position="30"/>
    </location>
</feature>
<dbReference type="GO" id="GO:0000976">
    <property type="term" value="F:transcription cis-regulatory region binding"/>
    <property type="evidence" value="ECO:0007669"/>
    <property type="project" value="TreeGrafter"/>
</dbReference>
<evidence type="ECO:0000259" key="6">
    <source>
        <dbReference type="PROSITE" id="PS50977"/>
    </source>
</evidence>
<dbReference type="PROSITE" id="PS50977">
    <property type="entry name" value="HTH_TETR_2"/>
    <property type="match status" value="1"/>
</dbReference>
<dbReference type="GO" id="GO:0003700">
    <property type="term" value="F:DNA-binding transcription factor activity"/>
    <property type="evidence" value="ECO:0007669"/>
    <property type="project" value="TreeGrafter"/>
</dbReference>
<proteinExistence type="predicted"/>
<reference evidence="7 8" key="1">
    <citation type="submission" date="2020-08" db="EMBL/GenBank/DDBJ databases">
        <title>Sequencing the genomes of 1000 actinobacteria strains.</title>
        <authorList>
            <person name="Klenk H.-P."/>
        </authorList>
    </citation>
    <scope>NUCLEOTIDE SEQUENCE [LARGE SCALE GENOMIC DNA]</scope>
    <source>
        <strain evidence="7 8">DSM 28967</strain>
    </source>
</reference>
<evidence type="ECO:0000256" key="1">
    <source>
        <dbReference type="ARBA" id="ARBA00023015"/>
    </source>
</evidence>
<dbReference type="SUPFAM" id="SSF48498">
    <property type="entry name" value="Tetracyclin repressor-like, C-terminal domain"/>
    <property type="match status" value="1"/>
</dbReference>
<dbReference type="InterPro" id="IPR036271">
    <property type="entry name" value="Tet_transcr_reg_TetR-rel_C_sf"/>
</dbReference>
<feature type="compositionally biased region" description="Low complexity" evidence="5">
    <location>
        <begin position="116"/>
        <end position="128"/>
    </location>
</feature>
<dbReference type="SUPFAM" id="SSF46689">
    <property type="entry name" value="Homeodomain-like"/>
    <property type="match status" value="1"/>
</dbReference>
<dbReference type="InterPro" id="IPR009057">
    <property type="entry name" value="Homeodomain-like_sf"/>
</dbReference>
<feature type="DNA-binding region" description="H-T-H motif" evidence="4">
    <location>
        <begin position="53"/>
        <end position="72"/>
    </location>
</feature>
<evidence type="ECO:0000256" key="5">
    <source>
        <dbReference type="SAM" id="MobiDB-lite"/>
    </source>
</evidence>
<feature type="domain" description="HTH tetR-type" evidence="6">
    <location>
        <begin position="30"/>
        <end position="90"/>
    </location>
</feature>
<sequence length="264" mass="27653">MTAAADATPFAQEPGEPDGPAARRPGGRSARVRAQVLAAVEQELAEHGYDGLTVDGVAARSGVHRTTIYRRWKTVDTLLVDLLEAGHDDTWVPADTGTLAGDLIALNRELHTSLATPSQAPTLTSPTPAQAPPPASSTPAQAPPPASSIPSQVPAPASPPAPVPAPPDESTTTAVIAAAFRNPAAAAALTRFWDDRYHRSAIVVTRAIARQEIPADTAPDRVLMAATSPLFHQLTLRRQPMTAEEADRWAKDTAAAAQAGIYRA</sequence>
<dbReference type="RefSeq" id="WP_184800534.1">
    <property type="nucleotide sequence ID" value="NZ_JACHMY010000001.1"/>
</dbReference>
<evidence type="ECO:0000256" key="3">
    <source>
        <dbReference type="ARBA" id="ARBA00023163"/>
    </source>
</evidence>
<keyword evidence="8" id="KW-1185">Reference proteome</keyword>
<organism evidence="7 8">
    <name type="scientific">Kribbella italica</name>
    <dbReference type="NCBI Taxonomy" id="1540520"/>
    <lineage>
        <taxon>Bacteria</taxon>
        <taxon>Bacillati</taxon>
        <taxon>Actinomycetota</taxon>
        <taxon>Actinomycetes</taxon>
        <taxon>Propionibacteriales</taxon>
        <taxon>Kribbellaceae</taxon>
        <taxon>Kribbella</taxon>
    </lineage>
</organism>
<dbReference type="Gene3D" id="1.10.357.10">
    <property type="entry name" value="Tetracycline Repressor, domain 2"/>
    <property type="match status" value="2"/>
</dbReference>
<feature type="compositionally biased region" description="Pro residues" evidence="5">
    <location>
        <begin position="156"/>
        <end position="167"/>
    </location>
</feature>
<dbReference type="InterPro" id="IPR050109">
    <property type="entry name" value="HTH-type_TetR-like_transc_reg"/>
</dbReference>
<dbReference type="Pfam" id="PF00440">
    <property type="entry name" value="TetR_N"/>
    <property type="match status" value="1"/>
</dbReference>
<accession>A0A7W9MWJ5</accession>
<dbReference type="PANTHER" id="PTHR30055:SF148">
    <property type="entry name" value="TETR-FAMILY TRANSCRIPTIONAL REGULATOR"/>
    <property type="match status" value="1"/>
</dbReference>
<dbReference type="EMBL" id="JACHMY010000001">
    <property type="protein sequence ID" value="MBB5839116.1"/>
    <property type="molecule type" value="Genomic_DNA"/>
</dbReference>
<feature type="compositionally biased region" description="Pro residues" evidence="5">
    <location>
        <begin position="129"/>
        <end position="147"/>
    </location>
</feature>
<dbReference type="InterPro" id="IPR011075">
    <property type="entry name" value="TetR_C"/>
</dbReference>
<evidence type="ECO:0000313" key="7">
    <source>
        <dbReference type="EMBL" id="MBB5839116.1"/>
    </source>
</evidence>
<dbReference type="PANTHER" id="PTHR30055">
    <property type="entry name" value="HTH-TYPE TRANSCRIPTIONAL REGULATOR RUTR"/>
    <property type="match status" value="1"/>
</dbReference>
<dbReference type="InterPro" id="IPR001647">
    <property type="entry name" value="HTH_TetR"/>
</dbReference>
<dbReference type="Proteomes" id="UP000549971">
    <property type="component" value="Unassembled WGS sequence"/>
</dbReference>
<protein>
    <submittedName>
        <fullName evidence="7">AcrR family transcriptional regulator</fullName>
    </submittedName>
</protein>
<gene>
    <name evidence="7" type="ORF">HDA39_005850</name>
</gene>
<keyword evidence="2 4" id="KW-0238">DNA-binding</keyword>
<name>A0A7W9MWJ5_9ACTN</name>
<feature type="compositionally biased region" description="Low complexity" evidence="5">
    <location>
        <begin position="18"/>
        <end position="30"/>
    </location>
</feature>